<dbReference type="EMBL" id="BMHZ01000001">
    <property type="protein sequence ID" value="GGG97918.1"/>
    <property type="molecule type" value="Genomic_DNA"/>
</dbReference>
<dbReference type="SUPFAM" id="SSF103359">
    <property type="entry name" value="Suppressor of Fused, N-terminal domain"/>
    <property type="match status" value="1"/>
</dbReference>
<name>A0A7W6KB62_9SPHI</name>
<sequence>MMMNPEIYKQQFTTDDTPGWQAIDDELEKIYGDNEVRHYGPLCGLHYAAGGTDPIDGASIYDSSHQTFHRHIISYGMSELYYNEEKAGGEFSKWGFEFTFRLAPFKDDQNDPIWAIEVMNNLARYVFSSGKWFEENHFIPANGPIRLNTDTKITGFVFALDPELGKIESPHGEVSFLQLVGITDAEVEHLKKNPTMGAVKELIENLKKDNPLLITDLDRK</sequence>
<dbReference type="InterPro" id="IPR007768">
    <property type="entry name" value="Suppressor_of_fused"/>
</dbReference>
<evidence type="ECO:0000313" key="4">
    <source>
        <dbReference type="Proteomes" id="UP000532273"/>
    </source>
</evidence>
<organism evidence="3 4">
    <name type="scientific">Pedobacter zeae</name>
    <dbReference type="NCBI Taxonomy" id="1737356"/>
    <lineage>
        <taxon>Bacteria</taxon>
        <taxon>Pseudomonadati</taxon>
        <taxon>Bacteroidota</taxon>
        <taxon>Sphingobacteriia</taxon>
        <taxon>Sphingobacteriales</taxon>
        <taxon>Sphingobacteriaceae</taxon>
        <taxon>Pedobacter</taxon>
    </lineage>
</organism>
<accession>A0A7W6KB62</accession>
<keyword evidence="5" id="KW-1185">Reference proteome</keyword>
<dbReference type="PANTHER" id="PTHR10928:SF2">
    <property type="entry name" value="SUPPRESSOR OF FUSED HOMOLOG"/>
    <property type="match status" value="1"/>
</dbReference>
<dbReference type="AlphaFoldDB" id="A0A7W6KB62"/>
<evidence type="ECO:0000313" key="2">
    <source>
        <dbReference type="EMBL" id="GGG97918.1"/>
    </source>
</evidence>
<dbReference type="RefSeq" id="WP_229685039.1">
    <property type="nucleotide sequence ID" value="NZ_BMHZ01000001.1"/>
</dbReference>
<dbReference type="GO" id="GO:0005737">
    <property type="term" value="C:cytoplasm"/>
    <property type="evidence" value="ECO:0007669"/>
    <property type="project" value="TreeGrafter"/>
</dbReference>
<comment type="caution">
    <text evidence="3">The sequence shown here is derived from an EMBL/GenBank/DDBJ whole genome shotgun (WGS) entry which is preliminary data.</text>
</comment>
<gene>
    <name evidence="2" type="ORF">GCM10007422_09930</name>
    <name evidence="3" type="ORF">GGQ60_001637</name>
</gene>
<reference evidence="5" key="2">
    <citation type="journal article" date="2019" name="Int. J. Syst. Evol. Microbiol.">
        <title>The Global Catalogue of Microorganisms (GCM) 10K type strain sequencing project: providing services to taxonomists for standard genome sequencing and annotation.</title>
        <authorList>
            <consortium name="The Broad Institute Genomics Platform"/>
            <consortium name="The Broad Institute Genome Sequencing Center for Infectious Disease"/>
            <person name="Wu L."/>
            <person name="Ma J."/>
        </authorList>
    </citation>
    <scope>NUCLEOTIDE SEQUENCE [LARGE SCALE GENOMIC DNA]</scope>
    <source>
        <strain evidence="5">CGMCC 1.15287</strain>
    </source>
</reference>
<dbReference type="InterPro" id="IPR037181">
    <property type="entry name" value="SUFU_N"/>
</dbReference>
<evidence type="ECO:0000313" key="3">
    <source>
        <dbReference type="EMBL" id="MBB4107656.1"/>
    </source>
</evidence>
<dbReference type="PANTHER" id="PTHR10928">
    <property type="entry name" value="SUPPRESSOR OF FUSED"/>
    <property type="match status" value="1"/>
</dbReference>
<dbReference type="Pfam" id="PF05076">
    <property type="entry name" value="SUFU"/>
    <property type="match status" value="1"/>
</dbReference>
<evidence type="ECO:0000259" key="1">
    <source>
        <dbReference type="Pfam" id="PF05076"/>
    </source>
</evidence>
<reference evidence="2" key="1">
    <citation type="journal article" date="2014" name="Int. J. Syst. Evol. Microbiol.">
        <title>Complete genome of a new Firmicutes species belonging to the dominant human colonic microbiota ('Ruminococcus bicirculans') reveals two chromosomes and a selective capacity to utilize plant glucans.</title>
        <authorList>
            <consortium name="NISC Comparative Sequencing Program"/>
            <person name="Wegmann U."/>
            <person name="Louis P."/>
            <person name="Goesmann A."/>
            <person name="Henrissat B."/>
            <person name="Duncan S.H."/>
            <person name="Flint H.J."/>
        </authorList>
    </citation>
    <scope>NUCLEOTIDE SEQUENCE</scope>
    <source>
        <strain evidence="2">CGMCC 1.15287</strain>
    </source>
</reference>
<reference evidence="3 4" key="3">
    <citation type="submission" date="2020-08" db="EMBL/GenBank/DDBJ databases">
        <title>Genomic Encyclopedia of Type Strains, Phase IV (KMG-IV): sequencing the most valuable type-strain genomes for metagenomic binning, comparative biology and taxonomic classification.</title>
        <authorList>
            <person name="Goeker M."/>
        </authorList>
    </citation>
    <scope>NUCLEOTIDE SEQUENCE [LARGE SCALE GENOMIC DNA]</scope>
    <source>
        <strain evidence="3 4">DSM 100774</strain>
    </source>
</reference>
<dbReference type="Proteomes" id="UP000532273">
    <property type="component" value="Unassembled WGS sequence"/>
</dbReference>
<feature type="domain" description="Suppressor of fused-like" evidence="1">
    <location>
        <begin position="51"/>
        <end position="220"/>
    </location>
</feature>
<evidence type="ECO:0000313" key="5">
    <source>
        <dbReference type="Proteomes" id="UP000642938"/>
    </source>
</evidence>
<proteinExistence type="predicted"/>
<dbReference type="Proteomes" id="UP000642938">
    <property type="component" value="Unassembled WGS sequence"/>
</dbReference>
<protein>
    <recommendedName>
        <fullName evidence="1">Suppressor of fused-like domain-containing protein</fullName>
    </recommendedName>
</protein>
<dbReference type="InterPro" id="IPR020941">
    <property type="entry name" value="SUFU-like_domain"/>
</dbReference>
<dbReference type="EMBL" id="JACIEF010000002">
    <property type="protein sequence ID" value="MBB4107656.1"/>
    <property type="molecule type" value="Genomic_DNA"/>
</dbReference>
<reference evidence="2" key="4">
    <citation type="submission" date="2024-05" db="EMBL/GenBank/DDBJ databases">
        <authorList>
            <person name="Sun Q."/>
            <person name="Zhou Y."/>
        </authorList>
    </citation>
    <scope>NUCLEOTIDE SEQUENCE</scope>
    <source>
        <strain evidence="2">CGMCC 1.15287</strain>
    </source>
</reference>